<keyword evidence="10" id="KW-1185">Reference proteome</keyword>
<gene>
    <name evidence="9" type="ORF">HNQ59_000855</name>
</gene>
<comment type="subcellular location">
    <subcellularLocation>
        <location evidence="1">Membrane</location>
    </subcellularLocation>
</comment>
<dbReference type="Pfam" id="PF01103">
    <property type="entry name" value="Omp85"/>
    <property type="match status" value="1"/>
</dbReference>
<feature type="active site" description="Nucleophile" evidence="6">
    <location>
        <position position="64"/>
    </location>
</feature>
<dbReference type="Pfam" id="PF01734">
    <property type="entry name" value="Patatin"/>
    <property type="match status" value="1"/>
</dbReference>
<keyword evidence="7" id="KW-0732">Signal</keyword>
<evidence type="ECO:0000256" key="6">
    <source>
        <dbReference type="PROSITE-ProRule" id="PRU01161"/>
    </source>
</evidence>
<feature type="chain" id="PRO_5032722495" evidence="7">
    <location>
        <begin position="26"/>
        <end position="727"/>
    </location>
</feature>
<keyword evidence="5" id="KW-0472">Membrane</keyword>
<dbReference type="PANTHER" id="PTHR14226">
    <property type="entry name" value="NEUROPATHY TARGET ESTERASE/SWISS CHEESE D.MELANOGASTER"/>
    <property type="match status" value="1"/>
</dbReference>
<dbReference type="Gene3D" id="3.40.1090.10">
    <property type="entry name" value="Cytosolic phospholipase A2 catalytic domain"/>
    <property type="match status" value="2"/>
</dbReference>
<evidence type="ECO:0000313" key="9">
    <source>
        <dbReference type="EMBL" id="MBB5017586.1"/>
    </source>
</evidence>
<dbReference type="RefSeq" id="WP_184035620.1">
    <property type="nucleotide sequence ID" value="NZ_JACHHY010000004.1"/>
</dbReference>
<dbReference type="InterPro" id="IPR000184">
    <property type="entry name" value="Bac_surfAg_D15"/>
</dbReference>
<dbReference type="GO" id="GO:0016787">
    <property type="term" value="F:hydrolase activity"/>
    <property type="evidence" value="ECO:0007669"/>
    <property type="project" value="UniProtKB-UniRule"/>
</dbReference>
<dbReference type="InterPro" id="IPR016035">
    <property type="entry name" value="Acyl_Trfase/lysoPLipase"/>
</dbReference>
<dbReference type="InterPro" id="IPR002641">
    <property type="entry name" value="PNPLA_dom"/>
</dbReference>
<dbReference type="SUPFAM" id="SSF52151">
    <property type="entry name" value="FabD/lysophospholipase-like"/>
    <property type="match status" value="1"/>
</dbReference>
<dbReference type="GO" id="GO:0016042">
    <property type="term" value="P:lipid catabolic process"/>
    <property type="evidence" value="ECO:0007669"/>
    <property type="project" value="UniProtKB-UniRule"/>
</dbReference>
<feature type="short sequence motif" description="GXGXXG" evidence="6">
    <location>
        <begin position="35"/>
        <end position="40"/>
    </location>
</feature>
<dbReference type="Gene3D" id="2.40.160.50">
    <property type="entry name" value="membrane protein fhac: a member of the omp85/tpsb transporter family"/>
    <property type="match status" value="1"/>
</dbReference>
<feature type="active site" description="Proton acceptor" evidence="6">
    <location>
        <position position="209"/>
    </location>
</feature>
<keyword evidence="4 6" id="KW-0443">Lipid metabolism</keyword>
<dbReference type="PANTHER" id="PTHR14226:SF29">
    <property type="entry name" value="NEUROPATHY TARGET ESTERASE SWS"/>
    <property type="match status" value="1"/>
</dbReference>
<dbReference type="PROSITE" id="PS51635">
    <property type="entry name" value="PNPLA"/>
    <property type="match status" value="1"/>
</dbReference>
<dbReference type="AlphaFoldDB" id="A0A840MM29"/>
<organism evidence="9 10">
    <name type="scientific">Chitinivorax tropicus</name>
    <dbReference type="NCBI Taxonomy" id="714531"/>
    <lineage>
        <taxon>Bacteria</taxon>
        <taxon>Pseudomonadati</taxon>
        <taxon>Pseudomonadota</taxon>
        <taxon>Betaproteobacteria</taxon>
        <taxon>Chitinivorax</taxon>
    </lineage>
</organism>
<feature type="signal peptide" evidence="7">
    <location>
        <begin position="1"/>
        <end position="25"/>
    </location>
</feature>
<dbReference type="InterPro" id="IPR050301">
    <property type="entry name" value="NTE"/>
</dbReference>
<evidence type="ECO:0000256" key="3">
    <source>
        <dbReference type="ARBA" id="ARBA00022963"/>
    </source>
</evidence>
<evidence type="ECO:0000256" key="7">
    <source>
        <dbReference type="SAM" id="SignalP"/>
    </source>
</evidence>
<name>A0A840MM29_9PROT</name>
<sequence>MNTCFRWATTCLTLAAICLAPLASARPQVGLVLGGGGARGLAHVGVIKMLEHYRVPIDCITGTSAGALIGGMYASGMSIEEIEKRMKEADWDDLFDSRLKRQDEDFRRKREDRTYMLKFELGVKDGEVRLPRGAVNTEKIELFIRELTQSVGPESFDKLAVPYRAIATDLETGNLYEFSKGDLALAMRASMSVPGAFEPVQIGDKLLVDGGLARNLPVENARALCKPDTVIVVNVGSPPLKRDDLSSIIGVMQQMVDLGINKNVREQLATLKSNDILIQPLLGDITAADFPRVAEIIPKGEQAAELVKDRLLALSLPEKEFTQHIASRLAYREPIGIVDEIRIAATERVNIESIAAKVNQMPGEPIDQKRFHKELLNLFGSGDFDSVDYQITREKSRRVLNIQPVEKAEGLDILRFGLGLSATSHDVSSFTMVTAYRRRWANALGAEWKTEASIGKRLGISTEWYQPLRVGSRWFISPEFKAERRLTKVYQNGDAGAEFSERDTIARVDLGMNLDDYGEIRIGPYFGRTKAIVSIGIPDLPSFSQRLGGVHVDLTLDKVDNPSFPNHGWQAHGEYRRSVPAMGADERYERLESRWEGATSWKQHVLQAVVKGGTSLGSTLPGTEAFTMGGFGHLSGYAPDEFRGERMSYGRLTYLYRIPVKFAKSLYIGASAEAGRMDDRAFNLGTHGTKTSLGLHVGLDTLLGPLYLGVGRGETGRNAVYLFLGAY</sequence>
<feature type="domain" description="PNPLA" evidence="8">
    <location>
        <begin position="31"/>
        <end position="222"/>
    </location>
</feature>
<accession>A0A840MM29</accession>
<dbReference type="GO" id="GO:0019867">
    <property type="term" value="C:outer membrane"/>
    <property type="evidence" value="ECO:0007669"/>
    <property type="project" value="InterPro"/>
</dbReference>
<feature type="short sequence motif" description="DGA/G" evidence="6">
    <location>
        <begin position="209"/>
        <end position="211"/>
    </location>
</feature>
<protein>
    <submittedName>
        <fullName evidence="9">NTE family protein</fullName>
    </submittedName>
</protein>
<evidence type="ECO:0000313" key="10">
    <source>
        <dbReference type="Proteomes" id="UP000575898"/>
    </source>
</evidence>
<evidence type="ECO:0000256" key="4">
    <source>
        <dbReference type="ARBA" id="ARBA00023098"/>
    </source>
</evidence>
<evidence type="ECO:0000256" key="5">
    <source>
        <dbReference type="ARBA" id="ARBA00023136"/>
    </source>
</evidence>
<keyword evidence="3 6" id="KW-0442">Lipid degradation</keyword>
<dbReference type="Proteomes" id="UP000575898">
    <property type="component" value="Unassembled WGS sequence"/>
</dbReference>
<proteinExistence type="predicted"/>
<keyword evidence="2 6" id="KW-0378">Hydrolase</keyword>
<dbReference type="EMBL" id="JACHHY010000004">
    <property type="protein sequence ID" value="MBB5017586.1"/>
    <property type="molecule type" value="Genomic_DNA"/>
</dbReference>
<reference evidence="9 10" key="1">
    <citation type="submission" date="2020-08" db="EMBL/GenBank/DDBJ databases">
        <title>Genomic Encyclopedia of Type Strains, Phase IV (KMG-IV): sequencing the most valuable type-strain genomes for metagenomic binning, comparative biology and taxonomic classification.</title>
        <authorList>
            <person name="Goeker M."/>
        </authorList>
    </citation>
    <scope>NUCLEOTIDE SEQUENCE [LARGE SCALE GENOMIC DNA]</scope>
    <source>
        <strain evidence="9 10">DSM 27165</strain>
    </source>
</reference>
<comment type="caution">
    <text evidence="9">The sequence shown here is derived from an EMBL/GenBank/DDBJ whole genome shotgun (WGS) entry which is preliminary data.</text>
</comment>
<evidence type="ECO:0000256" key="1">
    <source>
        <dbReference type="ARBA" id="ARBA00004370"/>
    </source>
</evidence>
<evidence type="ECO:0000259" key="8">
    <source>
        <dbReference type="PROSITE" id="PS51635"/>
    </source>
</evidence>
<feature type="short sequence motif" description="GXSXG" evidence="6">
    <location>
        <begin position="62"/>
        <end position="66"/>
    </location>
</feature>
<evidence type="ECO:0000256" key="2">
    <source>
        <dbReference type="ARBA" id="ARBA00022801"/>
    </source>
</evidence>